<dbReference type="PANTHER" id="PTHR35394:SF5">
    <property type="entry name" value="DUF3176 DOMAIN-CONTAINING PROTEIN"/>
    <property type="match status" value="1"/>
</dbReference>
<dbReference type="InterPro" id="IPR021514">
    <property type="entry name" value="DUF3176"/>
</dbReference>
<accession>A0A6A6SAC0</accession>
<dbReference type="EMBL" id="MU006779">
    <property type="protein sequence ID" value="KAF2644167.1"/>
    <property type="molecule type" value="Genomic_DNA"/>
</dbReference>
<reference evidence="2" key="1">
    <citation type="journal article" date="2020" name="Stud. Mycol.">
        <title>101 Dothideomycetes genomes: a test case for predicting lifestyles and emergence of pathogens.</title>
        <authorList>
            <person name="Haridas S."/>
            <person name="Albert R."/>
            <person name="Binder M."/>
            <person name="Bloem J."/>
            <person name="Labutti K."/>
            <person name="Salamov A."/>
            <person name="Andreopoulos B."/>
            <person name="Baker S."/>
            <person name="Barry K."/>
            <person name="Bills G."/>
            <person name="Bluhm B."/>
            <person name="Cannon C."/>
            <person name="Castanera R."/>
            <person name="Culley D."/>
            <person name="Daum C."/>
            <person name="Ezra D."/>
            <person name="Gonzalez J."/>
            <person name="Henrissat B."/>
            <person name="Kuo A."/>
            <person name="Liang C."/>
            <person name="Lipzen A."/>
            <person name="Lutzoni F."/>
            <person name="Magnuson J."/>
            <person name="Mondo S."/>
            <person name="Nolan M."/>
            <person name="Ohm R."/>
            <person name="Pangilinan J."/>
            <person name="Park H.-J."/>
            <person name="Ramirez L."/>
            <person name="Alfaro M."/>
            <person name="Sun H."/>
            <person name="Tritt A."/>
            <person name="Yoshinaga Y."/>
            <person name="Zwiers L.-H."/>
            <person name="Turgeon B."/>
            <person name="Goodwin S."/>
            <person name="Spatafora J."/>
            <person name="Crous P."/>
            <person name="Grigoriev I."/>
        </authorList>
    </citation>
    <scope>NUCLEOTIDE SEQUENCE</scope>
    <source>
        <strain evidence="2">CBS 473.64</strain>
    </source>
</reference>
<evidence type="ECO:0000256" key="1">
    <source>
        <dbReference type="SAM" id="Phobius"/>
    </source>
</evidence>
<feature type="transmembrane region" description="Helical" evidence="1">
    <location>
        <begin position="549"/>
        <end position="569"/>
    </location>
</feature>
<proteinExistence type="predicted"/>
<dbReference type="PANTHER" id="PTHR35394">
    <property type="entry name" value="DUF3176 DOMAIN-CONTAINING PROTEIN"/>
    <property type="match status" value="1"/>
</dbReference>
<organism evidence="2 3">
    <name type="scientific">Massarina eburnea CBS 473.64</name>
    <dbReference type="NCBI Taxonomy" id="1395130"/>
    <lineage>
        <taxon>Eukaryota</taxon>
        <taxon>Fungi</taxon>
        <taxon>Dikarya</taxon>
        <taxon>Ascomycota</taxon>
        <taxon>Pezizomycotina</taxon>
        <taxon>Dothideomycetes</taxon>
        <taxon>Pleosporomycetidae</taxon>
        <taxon>Pleosporales</taxon>
        <taxon>Massarineae</taxon>
        <taxon>Massarinaceae</taxon>
        <taxon>Massarina</taxon>
    </lineage>
</organism>
<dbReference type="Pfam" id="PF11374">
    <property type="entry name" value="DUF3176"/>
    <property type="match status" value="1"/>
</dbReference>
<sequence>MADGDKSATLGTASNFAQRIEQKLWKYSASGNIVKRWLLEIVSWSLSAACMAGIVIMLFIYKDKRIPDWPLGLTLNAYISVLSKVASAALLLPVSEALGQLKWSWFNKGNSKKMWDFEIFDNASRGPWGSLLLLVRTKGKSLAALGAAVTLFALAMDPFFQQVVQYPEHWRIQQGTGTIPRATGYSSYGARDEYRLTGLNLVLDQNLLAVANRFFYKNGTVPITFGKGTRAEVPLSCPSSNCTWPQYETLGMCSTCTPAEDLLEFKCLNATLDWIRIPDTNPTTLQSVFPNGTSCGYWLKADDPLLMTGYDIDHGTNHSGEVLLMRAQPLLDVSTRDPLLGYTPKLKPIRNPLAHVVIVSGGDVMKVQRNETPIANECMISWCVKNMLSEYSEGGYTEIVNRTLVNTTDGPNPWTTFPFYDGLGKVAGITYIYSENVTLTSPSGAMYEIDNMTQVQTLSLFDDVFPSSYTITNSTDELDAMLRYKQYITKNPWMRNMTYNPWMFSNVSAHMDNMVTALTNLIRSAEDHTEMMKGPAFDKESIVDVRWEWMALPLGLLGLTFIFLGATIIRNSMEQDQVGVYKTSAIATLLYGLPEGMQRKIAESNVEKTPRSNAKETKVKWVPQRGWRFSGLTNISPSIKSRESTATKWS</sequence>
<evidence type="ECO:0000313" key="3">
    <source>
        <dbReference type="Proteomes" id="UP000799753"/>
    </source>
</evidence>
<keyword evidence="1" id="KW-1133">Transmembrane helix</keyword>
<evidence type="ECO:0008006" key="4">
    <source>
        <dbReference type="Google" id="ProtNLM"/>
    </source>
</evidence>
<dbReference type="OrthoDB" id="5242705at2759"/>
<gene>
    <name evidence="2" type="ORF">P280DRAFT_546987</name>
</gene>
<dbReference type="AlphaFoldDB" id="A0A6A6SAC0"/>
<feature type="transmembrane region" description="Helical" evidence="1">
    <location>
        <begin position="41"/>
        <end position="61"/>
    </location>
</feature>
<feature type="transmembrane region" description="Helical" evidence="1">
    <location>
        <begin position="73"/>
        <end position="94"/>
    </location>
</feature>
<keyword evidence="1" id="KW-0472">Membrane</keyword>
<dbReference type="Proteomes" id="UP000799753">
    <property type="component" value="Unassembled WGS sequence"/>
</dbReference>
<keyword evidence="1" id="KW-0812">Transmembrane</keyword>
<name>A0A6A6SAC0_9PLEO</name>
<protein>
    <recommendedName>
        <fullName evidence="4">DUF3176 domain containing protein</fullName>
    </recommendedName>
</protein>
<keyword evidence="3" id="KW-1185">Reference proteome</keyword>
<evidence type="ECO:0000313" key="2">
    <source>
        <dbReference type="EMBL" id="KAF2644167.1"/>
    </source>
</evidence>